<evidence type="ECO:0000256" key="14">
    <source>
        <dbReference type="ARBA" id="ARBA00042865"/>
    </source>
</evidence>
<dbReference type="AlphaFoldDB" id="A0A318U9V1"/>
<dbReference type="InterPro" id="IPR043538">
    <property type="entry name" value="XYLT"/>
</dbReference>
<dbReference type="Pfam" id="PF02485">
    <property type="entry name" value="Branch"/>
    <property type="match status" value="1"/>
</dbReference>
<accession>A0A318U9V1</accession>
<evidence type="ECO:0000256" key="5">
    <source>
        <dbReference type="ARBA" id="ARBA00022692"/>
    </source>
</evidence>
<evidence type="ECO:0000256" key="1">
    <source>
        <dbReference type="ARBA" id="ARBA00004323"/>
    </source>
</evidence>
<keyword evidence="11" id="KW-0472">Membrane</keyword>
<evidence type="ECO:0000256" key="3">
    <source>
        <dbReference type="ARBA" id="ARBA00022676"/>
    </source>
</evidence>
<comment type="caution">
    <text evidence="15">The sequence shown here is derived from an EMBL/GenBank/DDBJ whole genome shotgun (WGS) entry which is preliminary data.</text>
</comment>
<evidence type="ECO:0000256" key="8">
    <source>
        <dbReference type="ARBA" id="ARBA00022968"/>
    </source>
</evidence>
<evidence type="ECO:0000256" key="6">
    <source>
        <dbReference type="ARBA" id="ARBA00022723"/>
    </source>
</evidence>
<keyword evidence="9" id="KW-1133">Transmembrane helix</keyword>
<keyword evidence="7" id="KW-0256">Endoplasmic reticulum</keyword>
<evidence type="ECO:0000256" key="4">
    <source>
        <dbReference type="ARBA" id="ARBA00022679"/>
    </source>
</evidence>
<evidence type="ECO:0000256" key="11">
    <source>
        <dbReference type="ARBA" id="ARBA00023136"/>
    </source>
</evidence>
<keyword evidence="8" id="KW-0735">Signal-anchor</keyword>
<keyword evidence="3" id="KW-0328">Glycosyltransferase</keyword>
<gene>
    <name evidence="15" type="ORF">B0O44_108180</name>
</gene>
<protein>
    <recommendedName>
        <fullName evidence="14">Peptide O-xylosyltransferase</fullName>
    </recommendedName>
</protein>
<dbReference type="InterPro" id="IPR003406">
    <property type="entry name" value="Glyco_trans_14"/>
</dbReference>
<dbReference type="Proteomes" id="UP000248198">
    <property type="component" value="Unassembled WGS sequence"/>
</dbReference>
<dbReference type="GO" id="GO:0050650">
    <property type="term" value="P:chondroitin sulfate proteoglycan biosynthetic process"/>
    <property type="evidence" value="ECO:0007669"/>
    <property type="project" value="TreeGrafter"/>
</dbReference>
<proteinExistence type="predicted"/>
<dbReference type="GO" id="GO:0046872">
    <property type="term" value="F:metal ion binding"/>
    <property type="evidence" value="ECO:0007669"/>
    <property type="project" value="UniProtKB-KW"/>
</dbReference>
<evidence type="ECO:0000256" key="7">
    <source>
        <dbReference type="ARBA" id="ARBA00022824"/>
    </source>
</evidence>
<keyword evidence="6" id="KW-0479">Metal-binding</keyword>
<dbReference type="GO" id="GO:0030158">
    <property type="term" value="F:protein xylosyltransferase activity"/>
    <property type="evidence" value="ECO:0007669"/>
    <property type="project" value="InterPro"/>
</dbReference>
<dbReference type="PANTHER" id="PTHR46025:SF3">
    <property type="entry name" value="XYLOSYLTRANSFERASE OXT"/>
    <property type="match status" value="1"/>
</dbReference>
<organism evidence="15 16">
    <name type="scientific">Pedobacter nutrimenti</name>
    <dbReference type="NCBI Taxonomy" id="1241337"/>
    <lineage>
        <taxon>Bacteria</taxon>
        <taxon>Pseudomonadati</taxon>
        <taxon>Bacteroidota</taxon>
        <taxon>Sphingobacteriia</taxon>
        <taxon>Sphingobacteriales</taxon>
        <taxon>Sphingobacteriaceae</taxon>
        <taxon>Pedobacter</taxon>
    </lineage>
</organism>
<keyword evidence="13" id="KW-0325">Glycoprotein</keyword>
<evidence type="ECO:0000256" key="10">
    <source>
        <dbReference type="ARBA" id="ARBA00023034"/>
    </source>
</evidence>
<evidence type="ECO:0000256" key="9">
    <source>
        <dbReference type="ARBA" id="ARBA00022989"/>
    </source>
</evidence>
<keyword evidence="16" id="KW-1185">Reference proteome</keyword>
<dbReference type="PANTHER" id="PTHR46025">
    <property type="entry name" value="XYLOSYLTRANSFERASE OXT"/>
    <property type="match status" value="1"/>
</dbReference>
<name>A0A318U9V1_9SPHI</name>
<evidence type="ECO:0000313" key="16">
    <source>
        <dbReference type="Proteomes" id="UP000248198"/>
    </source>
</evidence>
<keyword evidence="4" id="KW-0808">Transferase</keyword>
<keyword evidence="10" id="KW-0333">Golgi apparatus</keyword>
<dbReference type="EMBL" id="QKLU01000008">
    <property type="protein sequence ID" value="PYF70752.1"/>
    <property type="molecule type" value="Genomic_DNA"/>
</dbReference>
<dbReference type="GO" id="GO:0015012">
    <property type="term" value="P:heparan sulfate proteoglycan biosynthetic process"/>
    <property type="evidence" value="ECO:0007669"/>
    <property type="project" value="TreeGrafter"/>
</dbReference>
<reference evidence="15 16" key="1">
    <citation type="submission" date="2018-06" db="EMBL/GenBank/DDBJ databases">
        <title>Genomic Encyclopedia of Archaeal and Bacterial Type Strains, Phase II (KMG-II): from individual species to whole genera.</title>
        <authorList>
            <person name="Goeker M."/>
        </authorList>
    </citation>
    <scope>NUCLEOTIDE SEQUENCE [LARGE SCALE GENOMIC DNA]</scope>
    <source>
        <strain evidence="15 16">DSM 27372</strain>
    </source>
</reference>
<sequence length="306" mass="36155">MSFYHPVMRIAHLIMAHKAPLQLSRLIDRMNHSQFDFYVHVDLKTPIEGFEFLLEKKNVYLIDSRSLCNWGGWSFTRAILNSMGEILSKDIDYGFINLLSGQDYPLKPAGVIYNYFKQRPGQNFIYYDASEKSYWWKEASSRYEKYHFTDLTIKKKYLFQLLLNVFSPKRKFPLNLHLYGGSNASWWTISSDCARYVLQAINTNEHLQNFLKYCWGTDEFVITTLIMNSEFKEQTINNNFRYIDWSEGKAHPKFLGKEDFDQLKENVLFFARKFDQEKDPEILDQIDQHCLKMNSKDPAAGHPDPL</sequence>
<evidence type="ECO:0000313" key="15">
    <source>
        <dbReference type="EMBL" id="PYF70752.1"/>
    </source>
</evidence>
<evidence type="ECO:0000256" key="13">
    <source>
        <dbReference type="ARBA" id="ARBA00023180"/>
    </source>
</evidence>
<comment type="subcellular location">
    <subcellularLocation>
        <location evidence="2">Endoplasmic reticulum membrane</location>
        <topology evidence="2">Single-pass type II membrane protein</topology>
    </subcellularLocation>
    <subcellularLocation>
        <location evidence="1">Golgi apparatus membrane</location>
        <topology evidence="1">Single-pass type II membrane protein</topology>
    </subcellularLocation>
</comment>
<keyword evidence="5" id="KW-0812">Transmembrane</keyword>
<keyword evidence="12" id="KW-1015">Disulfide bond</keyword>
<dbReference type="GO" id="GO:0016020">
    <property type="term" value="C:membrane"/>
    <property type="evidence" value="ECO:0007669"/>
    <property type="project" value="InterPro"/>
</dbReference>
<evidence type="ECO:0000256" key="12">
    <source>
        <dbReference type="ARBA" id="ARBA00023157"/>
    </source>
</evidence>
<evidence type="ECO:0000256" key="2">
    <source>
        <dbReference type="ARBA" id="ARBA00004648"/>
    </source>
</evidence>